<dbReference type="FunFam" id="1.10.260.40:FF:000002">
    <property type="entry name" value="HTH-type transcriptional repressor PurR"/>
    <property type="match status" value="1"/>
</dbReference>
<dbReference type="GO" id="GO:0000976">
    <property type="term" value="F:transcription cis-regulatory region binding"/>
    <property type="evidence" value="ECO:0007669"/>
    <property type="project" value="TreeGrafter"/>
</dbReference>
<reference evidence="5" key="1">
    <citation type="submission" date="2023-04" db="EMBL/GenBank/DDBJ databases">
        <title>APH(3)-Id, a novel chromosomal aminoglycoside phosphotransferase, identified from an environmental isolate of Kluyvera intermedia DW18.</title>
        <authorList>
            <person name="Sha Y."/>
        </authorList>
    </citation>
    <scope>NUCLEOTIDE SEQUENCE</scope>
    <source>
        <strain evidence="5">DW18</strain>
    </source>
</reference>
<proteinExistence type="predicted"/>
<dbReference type="NCBIfam" id="NF007075">
    <property type="entry name" value="PRK09526.1"/>
    <property type="match status" value="1"/>
</dbReference>
<dbReference type="RefSeq" id="WP_280556218.1">
    <property type="nucleotide sequence ID" value="NZ_CP123488.1"/>
</dbReference>
<protein>
    <submittedName>
        <fullName evidence="5">LacI family DNA-binding transcriptional regulator</fullName>
    </submittedName>
</protein>
<dbReference type="InterPro" id="IPR046335">
    <property type="entry name" value="LacI/GalR-like_sensor"/>
</dbReference>
<organism evidence="5 6">
    <name type="scientific">Kluyvera intermedia</name>
    <name type="common">Enterobacter intermedius</name>
    <dbReference type="NCBI Taxonomy" id="61648"/>
    <lineage>
        <taxon>Bacteria</taxon>
        <taxon>Pseudomonadati</taxon>
        <taxon>Pseudomonadota</taxon>
        <taxon>Gammaproteobacteria</taxon>
        <taxon>Enterobacterales</taxon>
        <taxon>Enterobacteriaceae</taxon>
        <taxon>Kluyvera</taxon>
    </lineage>
</organism>
<dbReference type="Gene3D" id="3.40.50.2300">
    <property type="match status" value="2"/>
</dbReference>
<dbReference type="PROSITE" id="PS00356">
    <property type="entry name" value="HTH_LACI_1"/>
    <property type="match status" value="1"/>
</dbReference>
<gene>
    <name evidence="5" type="ORF">QBD33_16900</name>
</gene>
<evidence type="ECO:0000313" key="6">
    <source>
        <dbReference type="Proteomes" id="UP001177527"/>
    </source>
</evidence>
<dbReference type="CDD" id="cd01574">
    <property type="entry name" value="PBP1_LacI"/>
    <property type="match status" value="1"/>
</dbReference>
<keyword evidence="3" id="KW-0804">Transcription</keyword>
<evidence type="ECO:0000313" key="5">
    <source>
        <dbReference type="EMBL" id="WGL55292.1"/>
    </source>
</evidence>
<dbReference type="PANTHER" id="PTHR30146:SF153">
    <property type="entry name" value="LACTOSE OPERON REPRESSOR"/>
    <property type="match status" value="1"/>
</dbReference>
<dbReference type="Pfam" id="PF13377">
    <property type="entry name" value="Peripla_BP_3"/>
    <property type="match status" value="1"/>
</dbReference>
<dbReference type="SMART" id="SM00354">
    <property type="entry name" value="HTH_LACI"/>
    <property type="match status" value="1"/>
</dbReference>
<dbReference type="PANTHER" id="PTHR30146">
    <property type="entry name" value="LACI-RELATED TRANSCRIPTIONAL REPRESSOR"/>
    <property type="match status" value="1"/>
</dbReference>
<dbReference type="PRINTS" id="PR00036">
    <property type="entry name" value="HTHLACI"/>
</dbReference>
<dbReference type="Proteomes" id="UP001177527">
    <property type="component" value="Chromosome"/>
</dbReference>
<dbReference type="PROSITE" id="PS50932">
    <property type="entry name" value="HTH_LACI_2"/>
    <property type="match status" value="1"/>
</dbReference>
<evidence type="ECO:0000256" key="2">
    <source>
        <dbReference type="ARBA" id="ARBA00023125"/>
    </source>
</evidence>
<name>A0AA95JTM4_KLUIN</name>
<dbReference type="Gene3D" id="1.10.260.40">
    <property type="entry name" value="lambda repressor-like DNA-binding domains"/>
    <property type="match status" value="1"/>
</dbReference>
<evidence type="ECO:0000256" key="3">
    <source>
        <dbReference type="ARBA" id="ARBA00023163"/>
    </source>
</evidence>
<dbReference type="CDD" id="cd01392">
    <property type="entry name" value="HTH_LacI"/>
    <property type="match status" value="1"/>
</dbReference>
<evidence type="ECO:0000259" key="4">
    <source>
        <dbReference type="PROSITE" id="PS50932"/>
    </source>
</evidence>
<feature type="domain" description="HTH lacI-type" evidence="4">
    <location>
        <begin position="4"/>
        <end position="58"/>
    </location>
</feature>
<evidence type="ECO:0000256" key="1">
    <source>
        <dbReference type="ARBA" id="ARBA00023015"/>
    </source>
</evidence>
<dbReference type="EMBL" id="CP123488">
    <property type="protein sequence ID" value="WGL55292.1"/>
    <property type="molecule type" value="Genomic_DNA"/>
</dbReference>
<dbReference type="GO" id="GO:0003700">
    <property type="term" value="F:DNA-binding transcription factor activity"/>
    <property type="evidence" value="ECO:0007669"/>
    <property type="project" value="TreeGrafter"/>
</dbReference>
<dbReference type="AlphaFoldDB" id="A0AA95JTM4"/>
<dbReference type="InterPro" id="IPR000843">
    <property type="entry name" value="HTH_LacI"/>
</dbReference>
<accession>A0AA95JTM4</accession>
<sequence length="359" mass="38584">MKTITLYDVARVAGVSYQTVSRVINQAAHVSERTREKVQAAMRELNYVPNRGAQQLAGKATRTLGLLTTDLALHAPSQIASAVKRRAGEVGLSVLISMVENNDCDACFTALQELLSQRVEGLLINVPLEREVAEALAAASPVPVLFLDVGNDAQVNSLVFDAEQGADLGVEHLLALGHQRIALLAGPQSSVSARARLAGWQRALQQAGIESGAVAYGDWSAASGYEKAHHLLNTKPYPQAVLVANDQMALGVLRACAEKGIRVPGQLSVIGYDDTTDSAWFSPPLTTVRQQFKEAGRLSVDWLINKTSQATELQQVRLNVELVVRHSTAASAPEVLPDDCLAQCLQELAARVARRSNDL</sequence>
<dbReference type="InterPro" id="IPR028082">
    <property type="entry name" value="Peripla_BP_I"/>
</dbReference>
<dbReference type="InterPro" id="IPR010982">
    <property type="entry name" value="Lambda_DNA-bd_dom_sf"/>
</dbReference>
<keyword evidence="1" id="KW-0805">Transcription regulation</keyword>
<dbReference type="SUPFAM" id="SSF47413">
    <property type="entry name" value="lambda repressor-like DNA-binding domains"/>
    <property type="match status" value="1"/>
</dbReference>
<keyword evidence="2 5" id="KW-0238">DNA-binding</keyword>
<dbReference type="Pfam" id="PF00356">
    <property type="entry name" value="LacI"/>
    <property type="match status" value="1"/>
</dbReference>
<dbReference type="SUPFAM" id="SSF53822">
    <property type="entry name" value="Periplasmic binding protein-like I"/>
    <property type="match status" value="1"/>
</dbReference>